<name>A0A6J4LGV5_9SPHI</name>
<feature type="region of interest" description="Disordered" evidence="1">
    <location>
        <begin position="1"/>
        <end position="25"/>
    </location>
</feature>
<dbReference type="AlphaFoldDB" id="A0A6J4LGV5"/>
<evidence type="ECO:0000313" key="2">
    <source>
        <dbReference type="EMBL" id="CAA9331895.1"/>
    </source>
</evidence>
<protein>
    <submittedName>
        <fullName evidence="2">Uncharacterized protein</fullName>
    </submittedName>
</protein>
<reference evidence="2" key="1">
    <citation type="submission" date="2020-02" db="EMBL/GenBank/DDBJ databases">
        <authorList>
            <person name="Meier V. D."/>
        </authorList>
    </citation>
    <scope>NUCLEOTIDE SEQUENCE</scope>
    <source>
        <strain evidence="2">AVDCRST_MAG56</strain>
    </source>
</reference>
<evidence type="ECO:0000256" key="1">
    <source>
        <dbReference type="SAM" id="MobiDB-lite"/>
    </source>
</evidence>
<dbReference type="EMBL" id="CADCTQ010000622">
    <property type="protein sequence ID" value="CAA9331895.1"/>
    <property type="molecule type" value="Genomic_DNA"/>
</dbReference>
<gene>
    <name evidence="2" type="ORF">AVDCRST_MAG56-7464</name>
</gene>
<proteinExistence type="predicted"/>
<sequence>MFFLALPQKEPKRSRPNDASPHWAYPPLAIGPGLPAATPPVPK</sequence>
<accession>A0A6J4LGV5</accession>
<organism evidence="2">
    <name type="scientific">uncultured Cytophagales bacterium</name>
    <dbReference type="NCBI Taxonomy" id="158755"/>
    <lineage>
        <taxon>Bacteria</taxon>
        <taxon>Pseudomonadati</taxon>
        <taxon>Bacteroidota</taxon>
        <taxon>Sphingobacteriia</taxon>
        <taxon>Sphingobacteriales</taxon>
        <taxon>environmental samples</taxon>
    </lineage>
</organism>